<reference evidence="8 9" key="1">
    <citation type="submission" date="2019-03" db="EMBL/GenBank/DDBJ databases">
        <title>Genomic Encyclopedia of Type Strains, Phase IV (KMG-IV): sequencing the most valuable type-strain genomes for metagenomic binning, comparative biology and taxonomic classification.</title>
        <authorList>
            <person name="Goeker M."/>
        </authorList>
    </citation>
    <scope>NUCLEOTIDE SEQUENCE [LARGE SCALE GENOMIC DNA]</scope>
    <source>
        <strain evidence="8 9">DSM 18507</strain>
    </source>
</reference>
<evidence type="ECO:0000256" key="6">
    <source>
        <dbReference type="ARBA" id="ARBA00023136"/>
    </source>
</evidence>
<feature type="transmembrane region" description="Helical" evidence="7">
    <location>
        <begin position="215"/>
        <end position="236"/>
    </location>
</feature>
<accession>A0ABY2D0M8</accession>
<proteinExistence type="inferred from homology"/>
<dbReference type="NCBIfam" id="TIGR00427">
    <property type="entry name" value="NAAT family transporter"/>
    <property type="match status" value="1"/>
</dbReference>
<gene>
    <name evidence="8" type="ORF">EV669_101401</name>
</gene>
<comment type="caution">
    <text evidence="8">The sequence shown here is derived from an EMBL/GenBank/DDBJ whole genome shotgun (WGS) entry which is preliminary data.</text>
</comment>
<evidence type="ECO:0000256" key="4">
    <source>
        <dbReference type="ARBA" id="ARBA00022692"/>
    </source>
</evidence>
<comment type="subcellular location">
    <subcellularLocation>
        <location evidence="1 7">Cell membrane</location>
        <topology evidence="1 7">Multi-pass membrane protein</topology>
    </subcellularLocation>
</comment>
<dbReference type="EMBL" id="SMDA01000001">
    <property type="protein sequence ID" value="TCW33864.1"/>
    <property type="molecule type" value="Genomic_DNA"/>
</dbReference>
<sequence>MTAFRVRRVPYPEKPVPYRIEPFRASRYHQGIMELEIAKIFISLLVLVNPLGAIPIFISLTPRSSQAERKRIAKTSATAVAVVVGVFALVGESLLRFLGISLGSFQVGGGLLVMLIAIALMNAQPAPTKTTDEEREEAEARTNIAVVPMAIPLLTGPGTISTVIIYASSGQGWLQLLYLVVSGILVAITCYGALVMASPISRLLGQTGINIVNRVMGMLLAAVSVEIVVDGVYRLFPQLTR</sequence>
<organism evidence="8 9">
    <name type="scientific">Gulbenkiania mobilis</name>
    <dbReference type="NCBI Taxonomy" id="397457"/>
    <lineage>
        <taxon>Bacteria</taxon>
        <taxon>Pseudomonadati</taxon>
        <taxon>Pseudomonadota</taxon>
        <taxon>Betaproteobacteria</taxon>
        <taxon>Neisseriales</taxon>
        <taxon>Chromobacteriaceae</taxon>
        <taxon>Gulbenkiania</taxon>
    </lineage>
</organism>
<dbReference type="Pfam" id="PF01914">
    <property type="entry name" value="MarC"/>
    <property type="match status" value="1"/>
</dbReference>
<dbReference type="PANTHER" id="PTHR33508:SF1">
    <property type="entry name" value="UPF0056 MEMBRANE PROTEIN YHCE"/>
    <property type="match status" value="1"/>
</dbReference>
<evidence type="ECO:0000256" key="5">
    <source>
        <dbReference type="ARBA" id="ARBA00022989"/>
    </source>
</evidence>
<evidence type="ECO:0000313" key="9">
    <source>
        <dbReference type="Proteomes" id="UP000294801"/>
    </source>
</evidence>
<dbReference type="InterPro" id="IPR002771">
    <property type="entry name" value="Multi_antbiot-R_MarC"/>
</dbReference>
<evidence type="ECO:0000256" key="2">
    <source>
        <dbReference type="ARBA" id="ARBA00009784"/>
    </source>
</evidence>
<evidence type="ECO:0000256" key="1">
    <source>
        <dbReference type="ARBA" id="ARBA00004651"/>
    </source>
</evidence>
<evidence type="ECO:0000256" key="7">
    <source>
        <dbReference type="RuleBase" id="RU362048"/>
    </source>
</evidence>
<evidence type="ECO:0000313" key="8">
    <source>
        <dbReference type="EMBL" id="TCW33864.1"/>
    </source>
</evidence>
<feature type="transmembrane region" description="Helical" evidence="7">
    <location>
        <begin position="144"/>
        <end position="167"/>
    </location>
</feature>
<keyword evidence="5 7" id="KW-1133">Transmembrane helix</keyword>
<feature type="transmembrane region" description="Helical" evidence="7">
    <location>
        <begin position="40"/>
        <end position="60"/>
    </location>
</feature>
<protein>
    <recommendedName>
        <fullName evidence="7">UPF0056 membrane protein</fullName>
    </recommendedName>
</protein>
<feature type="transmembrane region" description="Helical" evidence="7">
    <location>
        <begin position="173"/>
        <end position="194"/>
    </location>
</feature>
<name>A0ABY2D0M8_GULMO</name>
<keyword evidence="4 7" id="KW-0812">Transmembrane</keyword>
<comment type="similarity">
    <text evidence="2 7">Belongs to the UPF0056 (MarC) family.</text>
</comment>
<dbReference type="PANTHER" id="PTHR33508">
    <property type="entry name" value="UPF0056 MEMBRANE PROTEIN YHCE"/>
    <property type="match status" value="1"/>
</dbReference>
<feature type="transmembrane region" description="Helical" evidence="7">
    <location>
        <begin position="97"/>
        <end position="123"/>
    </location>
</feature>
<dbReference type="Proteomes" id="UP000294801">
    <property type="component" value="Unassembled WGS sequence"/>
</dbReference>
<keyword evidence="6 7" id="KW-0472">Membrane</keyword>
<keyword evidence="3" id="KW-1003">Cell membrane</keyword>
<keyword evidence="9" id="KW-1185">Reference proteome</keyword>
<evidence type="ECO:0000256" key="3">
    <source>
        <dbReference type="ARBA" id="ARBA00022475"/>
    </source>
</evidence>
<feature type="transmembrane region" description="Helical" evidence="7">
    <location>
        <begin position="72"/>
        <end position="91"/>
    </location>
</feature>